<dbReference type="PANTHER" id="PTHR10587">
    <property type="entry name" value="GLYCOSYL TRANSFERASE-RELATED"/>
    <property type="match status" value="1"/>
</dbReference>
<dbReference type="Proteomes" id="UP000269265">
    <property type="component" value="Unassembled WGS sequence"/>
</dbReference>
<feature type="signal peptide" evidence="1">
    <location>
        <begin position="1"/>
        <end position="24"/>
    </location>
</feature>
<feature type="domain" description="NodB homology" evidence="2">
    <location>
        <begin position="41"/>
        <end position="262"/>
    </location>
</feature>
<dbReference type="Pfam" id="PF01522">
    <property type="entry name" value="Polysacc_deac_1"/>
    <property type="match status" value="1"/>
</dbReference>
<protein>
    <submittedName>
        <fullName evidence="3">Polysaccharide deacetylase family protein</fullName>
    </submittedName>
</protein>
<sequence length="277" mass="30230">MRRADRARTRFALCLALLGAPVLAAPGASVAGAKAGSPCEHPVYLTFDTGHMGVAPLVADVLKRHQVPVTFFLANERTQPVGDRPAGASLDDHWAPWWKAMAAQGHDFGSHTWDHLIWRKDTSKGFTFRPTAGPDNGRSVDLSAPQYCEELARSAQRFQAMTGQPMRALFRAPGGKTSPKLLAVARACGWHHVPWTPAGFLGDELSSERYPNQRLLQQALTQVRQGDILLAHLGIWSRQEPWAPAVLEPLIVGLKAKGLCFATLREHPDYRGVGAAP</sequence>
<dbReference type="PANTHER" id="PTHR10587:SF137">
    <property type="entry name" value="4-DEOXY-4-FORMAMIDO-L-ARABINOSE-PHOSPHOUNDECAPRENOL DEFORMYLASE ARND-RELATED"/>
    <property type="match status" value="1"/>
</dbReference>
<name>A0A3R8T3F4_9BURK</name>
<dbReference type="AlphaFoldDB" id="A0A3R8T3F4"/>
<dbReference type="RefSeq" id="WP_125244538.1">
    <property type="nucleotide sequence ID" value="NZ_RSED01000015.1"/>
</dbReference>
<dbReference type="InterPro" id="IPR011330">
    <property type="entry name" value="Glyco_hydro/deAcase_b/a-brl"/>
</dbReference>
<proteinExistence type="predicted"/>
<dbReference type="InterPro" id="IPR002509">
    <property type="entry name" value="NODB_dom"/>
</dbReference>
<feature type="chain" id="PRO_5018579352" evidence="1">
    <location>
        <begin position="25"/>
        <end position="277"/>
    </location>
</feature>
<reference evidence="3 4" key="1">
    <citation type="submission" date="2018-12" db="EMBL/GenBank/DDBJ databases">
        <title>The whole draft genome of Aquabacterium sp. SJQ9.</title>
        <authorList>
            <person name="Sun L."/>
            <person name="Gao X."/>
            <person name="Chen W."/>
            <person name="Huang K."/>
        </authorList>
    </citation>
    <scope>NUCLEOTIDE SEQUENCE [LARGE SCALE GENOMIC DNA]</scope>
    <source>
        <strain evidence="3 4">SJQ9</strain>
    </source>
</reference>
<comment type="caution">
    <text evidence="3">The sequence shown here is derived from an EMBL/GenBank/DDBJ whole genome shotgun (WGS) entry which is preliminary data.</text>
</comment>
<dbReference type="GO" id="GO:0005975">
    <property type="term" value="P:carbohydrate metabolic process"/>
    <property type="evidence" value="ECO:0007669"/>
    <property type="project" value="InterPro"/>
</dbReference>
<gene>
    <name evidence="3" type="ORF">EIP75_17280</name>
</gene>
<keyword evidence="1" id="KW-0732">Signal</keyword>
<dbReference type="SUPFAM" id="SSF88713">
    <property type="entry name" value="Glycoside hydrolase/deacetylase"/>
    <property type="match status" value="1"/>
</dbReference>
<evidence type="ECO:0000313" key="4">
    <source>
        <dbReference type="Proteomes" id="UP000269265"/>
    </source>
</evidence>
<keyword evidence="4" id="KW-1185">Reference proteome</keyword>
<evidence type="ECO:0000259" key="2">
    <source>
        <dbReference type="PROSITE" id="PS51677"/>
    </source>
</evidence>
<dbReference type="InterPro" id="IPR050248">
    <property type="entry name" value="Polysacc_deacetylase_ArnD"/>
</dbReference>
<dbReference type="PROSITE" id="PS51677">
    <property type="entry name" value="NODB"/>
    <property type="match status" value="1"/>
</dbReference>
<evidence type="ECO:0000313" key="3">
    <source>
        <dbReference type="EMBL" id="RRS03075.1"/>
    </source>
</evidence>
<organism evidence="3 4">
    <name type="scientific">Aquabacterium soli</name>
    <dbReference type="NCBI Taxonomy" id="2493092"/>
    <lineage>
        <taxon>Bacteria</taxon>
        <taxon>Pseudomonadati</taxon>
        <taxon>Pseudomonadota</taxon>
        <taxon>Betaproteobacteria</taxon>
        <taxon>Burkholderiales</taxon>
        <taxon>Aquabacterium</taxon>
    </lineage>
</organism>
<dbReference type="CDD" id="cd10917">
    <property type="entry name" value="CE4_NodB_like_6s_7s"/>
    <property type="match status" value="1"/>
</dbReference>
<dbReference type="GO" id="GO:0016810">
    <property type="term" value="F:hydrolase activity, acting on carbon-nitrogen (but not peptide) bonds"/>
    <property type="evidence" value="ECO:0007669"/>
    <property type="project" value="InterPro"/>
</dbReference>
<dbReference type="OrthoDB" id="9812065at2"/>
<dbReference type="EMBL" id="RSED01000015">
    <property type="protein sequence ID" value="RRS03075.1"/>
    <property type="molecule type" value="Genomic_DNA"/>
</dbReference>
<dbReference type="Gene3D" id="3.20.20.370">
    <property type="entry name" value="Glycoside hydrolase/deacetylase"/>
    <property type="match status" value="1"/>
</dbReference>
<evidence type="ECO:0000256" key="1">
    <source>
        <dbReference type="SAM" id="SignalP"/>
    </source>
</evidence>
<accession>A0A3R8T3F4</accession>